<dbReference type="AlphaFoldDB" id="A0A381W1U3"/>
<dbReference type="PANTHER" id="PTHR46732:SF8">
    <property type="entry name" value="ATP-DEPENDENT PROTEASE LA (LON) DOMAIN PROTEIN"/>
    <property type="match status" value="1"/>
</dbReference>
<dbReference type="Gene3D" id="2.30.130.40">
    <property type="entry name" value="LON domain-like"/>
    <property type="match status" value="1"/>
</dbReference>
<dbReference type="SMART" id="SM00464">
    <property type="entry name" value="LON"/>
    <property type="match status" value="1"/>
</dbReference>
<evidence type="ECO:0000259" key="1">
    <source>
        <dbReference type="PROSITE" id="PS51787"/>
    </source>
</evidence>
<proteinExistence type="predicted"/>
<protein>
    <recommendedName>
        <fullName evidence="1">Lon N-terminal domain-containing protein</fullName>
    </recommendedName>
</protein>
<dbReference type="EMBL" id="UINC01010441">
    <property type="protein sequence ID" value="SVA46444.1"/>
    <property type="molecule type" value="Genomic_DNA"/>
</dbReference>
<name>A0A381W1U3_9ZZZZ</name>
<dbReference type="PANTHER" id="PTHR46732">
    <property type="entry name" value="ATP-DEPENDENT PROTEASE LA (LON) DOMAIN PROTEIN"/>
    <property type="match status" value="1"/>
</dbReference>
<gene>
    <name evidence="2" type="ORF">METZ01_LOCUS99298</name>
</gene>
<dbReference type="InterPro" id="IPR046336">
    <property type="entry name" value="Lon_prtase_N_sf"/>
</dbReference>
<evidence type="ECO:0000313" key="2">
    <source>
        <dbReference type="EMBL" id="SVA46444.1"/>
    </source>
</evidence>
<dbReference type="InterPro" id="IPR015947">
    <property type="entry name" value="PUA-like_sf"/>
</dbReference>
<dbReference type="PROSITE" id="PS51787">
    <property type="entry name" value="LON_N"/>
    <property type="match status" value="1"/>
</dbReference>
<dbReference type="InterPro" id="IPR003111">
    <property type="entry name" value="Lon_prtase_N"/>
</dbReference>
<organism evidence="2">
    <name type="scientific">marine metagenome</name>
    <dbReference type="NCBI Taxonomy" id="408172"/>
    <lineage>
        <taxon>unclassified sequences</taxon>
        <taxon>metagenomes</taxon>
        <taxon>ecological metagenomes</taxon>
    </lineage>
</organism>
<feature type="domain" description="Lon N-terminal" evidence="1">
    <location>
        <begin position="1"/>
        <end position="181"/>
    </location>
</feature>
<dbReference type="Pfam" id="PF02190">
    <property type="entry name" value="LON_substr_bdg"/>
    <property type="match status" value="1"/>
</dbReference>
<dbReference type="SUPFAM" id="SSF88697">
    <property type="entry name" value="PUA domain-like"/>
    <property type="match status" value="1"/>
</dbReference>
<sequence>MDNMPLFPLNIVAVPKERIPLHIFEPRYKRMIKDSIKTGDPFGIVLKDDKGVKSIGCSVKIIRVLREHPTGEYDIIVQGQQCFRIKDKVQENDQLWIGNVTYLEDQESAPADLLEKTRDQYLHILLKLGLNEDMERHMSKSRSFDFIEFINLPNKIKQQLIETNDENQRLEIINRIFTGVMTMVSFGTNGQQISEA</sequence>
<reference evidence="2" key="1">
    <citation type="submission" date="2018-05" db="EMBL/GenBank/DDBJ databases">
        <authorList>
            <person name="Lanie J.A."/>
            <person name="Ng W.-L."/>
            <person name="Kazmierczak K.M."/>
            <person name="Andrzejewski T.M."/>
            <person name="Davidsen T.M."/>
            <person name="Wayne K.J."/>
            <person name="Tettelin H."/>
            <person name="Glass J.I."/>
            <person name="Rusch D."/>
            <person name="Podicherti R."/>
            <person name="Tsui H.-C.T."/>
            <person name="Winkler M.E."/>
        </authorList>
    </citation>
    <scope>NUCLEOTIDE SEQUENCE</scope>
</reference>
<accession>A0A381W1U3</accession>